<dbReference type="AlphaFoldDB" id="A0AAN8V819"/>
<evidence type="ECO:0000313" key="2">
    <source>
        <dbReference type="Proteomes" id="UP001370490"/>
    </source>
</evidence>
<accession>A0AAN8V819</accession>
<evidence type="ECO:0000313" key="1">
    <source>
        <dbReference type="EMBL" id="KAK6926599.1"/>
    </source>
</evidence>
<dbReference type="PANTHER" id="PTHR36799:SF2">
    <property type="entry name" value="PROTEIN CHLORORESPIRATORY REDUCTION 42, CHLOROPLASTIC"/>
    <property type="match status" value="1"/>
</dbReference>
<dbReference type="Pfam" id="PF11347">
    <property type="entry name" value="CRR42-like"/>
    <property type="match status" value="1"/>
</dbReference>
<proteinExistence type="predicted"/>
<dbReference type="EMBL" id="JBAMMX010000015">
    <property type="protein sequence ID" value="KAK6926599.1"/>
    <property type="molecule type" value="Genomic_DNA"/>
</dbReference>
<reference evidence="1 2" key="1">
    <citation type="submission" date="2023-12" db="EMBL/GenBank/DDBJ databases">
        <title>A high-quality genome assembly for Dillenia turbinata (Dilleniales).</title>
        <authorList>
            <person name="Chanderbali A."/>
        </authorList>
    </citation>
    <scope>NUCLEOTIDE SEQUENCE [LARGE SCALE GENOMIC DNA]</scope>
    <source>
        <strain evidence="1">LSX21</strain>
        <tissue evidence="1">Leaf</tissue>
    </source>
</reference>
<sequence length="125" mass="13896">MGPYGAGREDIVLINFKLVNYTDRRLQRLGEGVVHSSLVVLQSGSFKKWHEAGDRVSNYCCHEASQMVKTAAAVHCLRIKSSLVKPGDVGIIVSRKPKDVRAVRLTDGTYFLVGIYVKPLELDDH</sequence>
<dbReference type="InterPro" id="IPR021495">
    <property type="entry name" value="CRR42-like"/>
</dbReference>
<protein>
    <submittedName>
        <fullName evidence="1">Protein CHLORORESPIRATORY REDUCTION 42-like</fullName>
    </submittedName>
</protein>
<name>A0AAN8V819_9MAGN</name>
<dbReference type="GO" id="GO:0010258">
    <property type="term" value="P:NADH dehydrogenase complex (plastoquinone) assembly"/>
    <property type="evidence" value="ECO:0007669"/>
    <property type="project" value="InterPro"/>
</dbReference>
<organism evidence="1 2">
    <name type="scientific">Dillenia turbinata</name>
    <dbReference type="NCBI Taxonomy" id="194707"/>
    <lineage>
        <taxon>Eukaryota</taxon>
        <taxon>Viridiplantae</taxon>
        <taxon>Streptophyta</taxon>
        <taxon>Embryophyta</taxon>
        <taxon>Tracheophyta</taxon>
        <taxon>Spermatophyta</taxon>
        <taxon>Magnoliopsida</taxon>
        <taxon>eudicotyledons</taxon>
        <taxon>Gunneridae</taxon>
        <taxon>Pentapetalae</taxon>
        <taxon>Dilleniales</taxon>
        <taxon>Dilleniaceae</taxon>
        <taxon>Dillenia</taxon>
    </lineage>
</organism>
<dbReference type="PANTHER" id="PTHR36799">
    <property type="match status" value="1"/>
</dbReference>
<gene>
    <name evidence="1" type="ORF">RJ641_008318</name>
</gene>
<dbReference type="Proteomes" id="UP001370490">
    <property type="component" value="Unassembled WGS sequence"/>
</dbReference>
<keyword evidence="2" id="KW-1185">Reference proteome</keyword>
<comment type="caution">
    <text evidence="1">The sequence shown here is derived from an EMBL/GenBank/DDBJ whole genome shotgun (WGS) entry which is preliminary data.</text>
</comment>